<dbReference type="PANTHER" id="PTHR33989:SF11">
    <property type="entry name" value="LICHENAN PERMEASE IIC COMPONENT"/>
    <property type="match status" value="1"/>
</dbReference>
<dbReference type="InterPro" id="IPR004796">
    <property type="entry name" value="PTS_IIC_cello"/>
</dbReference>
<feature type="domain" description="PTS EIIC type-3" evidence="10">
    <location>
        <begin position="11"/>
        <end position="406"/>
    </location>
</feature>
<dbReference type="PIRSF" id="PIRSF006351">
    <property type="entry name" value="PTS_EIIC-Cellobiose"/>
    <property type="match status" value="1"/>
</dbReference>
<evidence type="ECO:0000256" key="9">
    <source>
        <dbReference type="SAM" id="Phobius"/>
    </source>
</evidence>
<feature type="transmembrane region" description="Helical" evidence="9">
    <location>
        <begin position="341"/>
        <end position="366"/>
    </location>
</feature>
<dbReference type="AlphaFoldDB" id="A0AA44TKH8"/>
<evidence type="ECO:0000313" key="11">
    <source>
        <dbReference type="EMBL" id="PGF36610.1"/>
    </source>
</evidence>
<keyword evidence="3 8" id="KW-1003">Cell membrane</keyword>
<feature type="transmembrane region" description="Helical" evidence="9">
    <location>
        <begin position="280"/>
        <end position="303"/>
    </location>
</feature>
<feature type="transmembrane region" description="Helical" evidence="9">
    <location>
        <begin position="178"/>
        <end position="200"/>
    </location>
</feature>
<dbReference type="EMBL" id="MVCE01000001">
    <property type="protein sequence ID" value="PGF36610.1"/>
    <property type="molecule type" value="Genomic_DNA"/>
</dbReference>
<sequence length="425" mass="46084">MIAMEKFFNFLDRRVAGPMSMISEQRHIRAIRDGVISAIPFIIAGSLILIIAAPPVPETSGFAMWAKDHAEQILIPYRMTFGIMSLYVCFGVGSSLARSYDLSGLAGGQLGVAAFLLSLTPKTLGGGIYVALESLGSKGLFPAMILALLAVEVMRICYKHNLTFRMPEQVPESVSRSFGAVVPAFIIMGVMTLISVVFKIDVVDVVQQGLSPLVKAGDSLPGVLVPAFLVVFLWFFGISGDSVVGSVARPVWLQYLSDNADAVASGVPAPHIAPETFFQWFVSIGGSGATIGLVIAGFLVGRARYTKSIMRAVAVPALFNISEPIMFGLPVMMNPFFIIPFLLAPLVLCVVTWFAFSWGFVTYMAVQPPWTLPAPIGAFLTTGGDWRAIVLCLVNILISTVIYYPFMRMYDRDQLKKERCEEGGA</sequence>
<accession>A0AA44TKH8</accession>
<keyword evidence="6 9" id="KW-1133">Transmembrane helix</keyword>
<evidence type="ECO:0000256" key="2">
    <source>
        <dbReference type="ARBA" id="ARBA00022448"/>
    </source>
</evidence>
<feature type="transmembrane region" description="Helical" evidence="9">
    <location>
        <begin position="139"/>
        <end position="158"/>
    </location>
</feature>
<evidence type="ECO:0000256" key="5">
    <source>
        <dbReference type="ARBA" id="ARBA00022692"/>
    </source>
</evidence>
<organism evidence="11 12">
    <name type="scientific">Cutibacterium acnes</name>
    <name type="common">Propionibacterium acnes</name>
    <dbReference type="NCBI Taxonomy" id="1747"/>
    <lineage>
        <taxon>Bacteria</taxon>
        <taxon>Bacillati</taxon>
        <taxon>Actinomycetota</taxon>
        <taxon>Actinomycetes</taxon>
        <taxon>Propionibacteriales</taxon>
        <taxon>Propionibacteriaceae</taxon>
        <taxon>Cutibacterium</taxon>
    </lineage>
</organism>
<evidence type="ECO:0000256" key="3">
    <source>
        <dbReference type="ARBA" id="ARBA00022475"/>
    </source>
</evidence>
<feature type="transmembrane region" description="Helical" evidence="9">
    <location>
        <begin position="35"/>
        <end position="53"/>
    </location>
</feature>
<feature type="transmembrane region" description="Helical" evidence="9">
    <location>
        <begin position="220"/>
        <end position="239"/>
    </location>
</feature>
<name>A0AA44TKH8_CUTAC</name>
<feature type="transmembrane region" description="Helical" evidence="9">
    <location>
        <begin position="386"/>
        <end position="406"/>
    </location>
</feature>
<comment type="subcellular location">
    <subcellularLocation>
        <location evidence="1">Cell membrane</location>
        <topology evidence="1">Multi-pass membrane protein</topology>
    </subcellularLocation>
</comment>
<dbReference type="GO" id="GO:0008982">
    <property type="term" value="F:protein-N(PI)-phosphohistidine-sugar phosphotransferase activity"/>
    <property type="evidence" value="ECO:0007669"/>
    <property type="project" value="UniProtKB-UniRule"/>
</dbReference>
<comment type="function">
    <text evidence="8">The phosphoenolpyruvate-dependent sugar phosphotransferase system (PTS), a major carbohydrate active -transport system, catalyzes the phosphorylation of incoming sugar substrates concomitant with their translocation across the cell membrane.</text>
</comment>
<reference evidence="11 12" key="1">
    <citation type="submission" date="2017-02" db="EMBL/GenBank/DDBJ databases">
        <title>Prevalence of linear plasmids in Cutibacterium acnes isolates obtained from cancerous prostatic tissue.</title>
        <authorList>
            <person name="Davidsson S."/>
            <person name="Bruggemann H."/>
        </authorList>
    </citation>
    <scope>NUCLEOTIDE SEQUENCE [LARGE SCALE GENOMIC DNA]</scope>
    <source>
        <strain evidence="11 12">11-78</strain>
    </source>
</reference>
<dbReference type="Pfam" id="PF02378">
    <property type="entry name" value="PTS_EIIC"/>
    <property type="match status" value="1"/>
</dbReference>
<dbReference type="Proteomes" id="UP000226191">
    <property type="component" value="Unassembled WGS sequence"/>
</dbReference>
<dbReference type="InterPro" id="IPR004501">
    <property type="entry name" value="PTS_EIIC_3"/>
</dbReference>
<dbReference type="GO" id="GO:0009401">
    <property type="term" value="P:phosphoenolpyruvate-dependent sugar phosphotransferase system"/>
    <property type="evidence" value="ECO:0007669"/>
    <property type="project" value="InterPro"/>
</dbReference>
<dbReference type="PANTHER" id="PTHR33989">
    <property type="match status" value="1"/>
</dbReference>
<evidence type="ECO:0000256" key="4">
    <source>
        <dbReference type="ARBA" id="ARBA00022597"/>
    </source>
</evidence>
<dbReference type="InterPro" id="IPR051088">
    <property type="entry name" value="PTS_Sugar-EIIC/EIIB"/>
</dbReference>
<dbReference type="InterPro" id="IPR003352">
    <property type="entry name" value="PTS_EIIC"/>
</dbReference>
<keyword evidence="4 8" id="KW-0762">Sugar transport</keyword>
<dbReference type="RefSeq" id="WP_002518954.1">
    <property type="nucleotide sequence ID" value="NZ_AP022844.1"/>
</dbReference>
<evidence type="ECO:0000256" key="7">
    <source>
        <dbReference type="ARBA" id="ARBA00023136"/>
    </source>
</evidence>
<dbReference type="GO" id="GO:1901264">
    <property type="term" value="P:carbohydrate derivative transport"/>
    <property type="evidence" value="ECO:0007669"/>
    <property type="project" value="TreeGrafter"/>
</dbReference>
<keyword evidence="7 8" id="KW-0472">Membrane</keyword>
<evidence type="ECO:0000256" key="1">
    <source>
        <dbReference type="ARBA" id="ARBA00004651"/>
    </source>
</evidence>
<dbReference type="PROSITE" id="PS51105">
    <property type="entry name" value="PTS_EIIC_TYPE_3"/>
    <property type="match status" value="1"/>
</dbReference>
<evidence type="ECO:0000313" key="12">
    <source>
        <dbReference type="Proteomes" id="UP000226191"/>
    </source>
</evidence>
<gene>
    <name evidence="11" type="ORF">B1B09_03085</name>
</gene>
<proteinExistence type="predicted"/>
<dbReference type="GO" id="GO:0005886">
    <property type="term" value="C:plasma membrane"/>
    <property type="evidence" value="ECO:0007669"/>
    <property type="project" value="UniProtKB-SubCell"/>
</dbReference>
<dbReference type="NCBIfam" id="TIGR00410">
    <property type="entry name" value="lacE"/>
    <property type="match status" value="1"/>
</dbReference>
<evidence type="ECO:0000259" key="10">
    <source>
        <dbReference type="PROSITE" id="PS51105"/>
    </source>
</evidence>
<comment type="caution">
    <text evidence="11">The sequence shown here is derived from an EMBL/GenBank/DDBJ whole genome shotgun (WGS) entry which is preliminary data.</text>
</comment>
<evidence type="ECO:0000256" key="8">
    <source>
        <dbReference type="PIRNR" id="PIRNR006351"/>
    </source>
</evidence>
<keyword evidence="2 8" id="KW-0813">Transport</keyword>
<evidence type="ECO:0000256" key="6">
    <source>
        <dbReference type="ARBA" id="ARBA00022989"/>
    </source>
</evidence>
<keyword evidence="5 9" id="KW-0812">Transmembrane</keyword>
<protein>
    <recommendedName>
        <fullName evidence="8">Permease IIC component</fullName>
    </recommendedName>
</protein>